<feature type="signal peptide" evidence="2">
    <location>
        <begin position="1"/>
        <end position="19"/>
    </location>
</feature>
<evidence type="ECO:0000256" key="1">
    <source>
        <dbReference type="SAM" id="MobiDB-lite"/>
    </source>
</evidence>
<accession>A0A9D1PMF4</accession>
<feature type="region of interest" description="Disordered" evidence="1">
    <location>
        <begin position="28"/>
        <end position="47"/>
    </location>
</feature>
<comment type="caution">
    <text evidence="3">The sequence shown here is derived from an EMBL/GenBank/DDBJ whole genome shotgun (WGS) entry which is preliminary data.</text>
</comment>
<gene>
    <name evidence="3" type="ORF">H9895_09140</name>
</gene>
<keyword evidence="2" id="KW-0732">Signal</keyword>
<sequence>MKKRLLLVLVVVLSLFVLAACGGNNASNGNANDGANDSNNGNNDATNNGGDSYVIGATQIVEHPSLDAAYEGFQKALEDASLDVTYDYQNAQNDQNNVKTISDNFVADDVDLIFANSTPSALGALNATADIPILFTSVTDAVDAGLVEAMDQPGDNITGVVDLHPDGIAETVKFIDEYFEGAKVGLIYNAGEKNSVAQIEAVKEAGEGTSLSFAERTVANSSEVQQAATTLAGDIDVFYIVTDNTVVSALDAVVGVANEQQIPLVVGEPDSLEKGGFVTFGIDYFTIGYRTGEMAVEILQDGKTPAEIDVEYPPEIQLYINKSAAESQGVEWNDDWDESAEIIE</sequence>
<proteinExistence type="predicted"/>
<dbReference type="Pfam" id="PF04392">
    <property type="entry name" value="ABC_sub_bind"/>
    <property type="match status" value="1"/>
</dbReference>
<evidence type="ECO:0000313" key="4">
    <source>
        <dbReference type="Proteomes" id="UP000823937"/>
    </source>
</evidence>
<organism evidence="3 4">
    <name type="scientific">Candidatus Pseudogracilibacillus intestinigallinarum</name>
    <dbReference type="NCBI Taxonomy" id="2838742"/>
    <lineage>
        <taxon>Bacteria</taxon>
        <taxon>Bacillati</taxon>
        <taxon>Bacillota</taxon>
        <taxon>Bacilli</taxon>
        <taxon>Bacillales</taxon>
        <taxon>Bacillaceae</taxon>
        <taxon>Pseudogracilibacillus</taxon>
    </lineage>
</organism>
<dbReference type="Gene3D" id="3.40.50.2300">
    <property type="match status" value="2"/>
</dbReference>
<reference evidence="3" key="1">
    <citation type="journal article" date="2021" name="PeerJ">
        <title>Extensive microbial diversity within the chicken gut microbiome revealed by metagenomics and culture.</title>
        <authorList>
            <person name="Gilroy R."/>
            <person name="Ravi A."/>
            <person name="Getino M."/>
            <person name="Pursley I."/>
            <person name="Horton D.L."/>
            <person name="Alikhan N.F."/>
            <person name="Baker D."/>
            <person name="Gharbi K."/>
            <person name="Hall N."/>
            <person name="Watson M."/>
            <person name="Adriaenssens E.M."/>
            <person name="Foster-Nyarko E."/>
            <person name="Jarju S."/>
            <person name="Secka A."/>
            <person name="Antonio M."/>
            <person name="Oren A."/>
            <person name="Chaudhuri R.R."/>
            <person name="La Ragione R."/>
            <person name="Hildebrand F."/>
            <person name="Pallen M.J."/>
        </authorList>
    </citation>
    <scope>NUCLEOTIDE SEQUENCE</scope>
    <source>
        <strain evidence="3">CHK169-2315</strain>
    </source>
</reference>
<dbReference type="Proteomes" id="UP000823937">
    <property type="component" value="Unassembled WGS sequence"/>
</dbReference>
<evidence type="ECO:0000313" key="3">
    <source>
        <dbReference type="EMBL" id="HIV75228.1"/>
    </source>
</evidence>
<dbReference type="AlphaFoldDB" id="A0A9D1PMF4"/>
<reference evidence="3" key="2">
    <citation type="submission" date="2021-04" db="EMBL/GenBank/DDBJ databases">
        <authorList>
            <person name="Gilroy R."/>
        </authorList>
    </citation>
    <scope>NUCLEOTIDE SEQUENCE</scope>
    <source>
        <strain evidence="3">CHK169-2315</strain>
    </source>
</reference>
<protein>
    <submittedName>
        <fullName evidence="3">ABC transporter substrate-binding protein</fullName>
    </submittedName>
</protein>
<feature type="chain" id="PRO_5038952333" evidence="2">
    <location>
        <begin position="20"/>
        <end position="344"/>
    </location>
</feature>
<dbReference type="PANTHER" id="PTHR35271">
    <property type="entry name" value="ABC TRANSPORTER, SUBSTRATE-BINDING LIPOPROTEIN-RELATED"/>
    <property type="match status" value="1"/>
</dbReference>
<dbReference type="PROSITE" id="PS51257">
    <property type="entry name" value="PROKAR_LIPOPROTEIN"/>
    <property type="match status" value="1"/>
</dbReference>
<evidence type="ECO:0000256" key="2">
    <source>
        <dbReference type="SAM" id="SignalP"/>
    </source>
</evidence>
<dbReference type="InterPro" id="IPR028082">
    <property type="entry name" value="Peripla_BP_I"/>
</dbReference>
<dbReference type="EMBL" id="DXHX01000128">
    <property type="protein sequence ID" value="HIV75228.1"/>
    <property type="molecule type" value="Genomic_DNA"/>
</dbReference>
<dbReference type="PANTHER" id="PTHR35271:SF1">
    <property type="entry name" value="ABC TRANSPORTER, SUBSTRATE-BINDING LIPOPROTEIN"/>
    <property type="match status" value="1"/>
</dbReference>
<dbReference type="CDD" id="cd06325">
    <property type="entry name" value="PBP1_ABC_unchar_transporter"/>
    <property type="match status" value="1"/>
</dbReference>
<name>A0A9D1PMF4_9BACI</name>
<dbReference type="InterPro" id="IPR007487">
    <property type="entry name" value="ABC_transpt-TYRBP-like"/>
</dbReference>
<dbReference type="SUPFAM" id="SSF53822">
    <property type="entry name" value="Periplasmic binding protein-like I"/>
    <property type="match status" value="1"/>
</dbReference>